<name>A0A381TIW5_9ZZZZ</name>
<dbReference type="InterPro" id="IPR043461">
    <property type="entry name" value="LpxH-like"/>
</dbReference>
<dbReference type="PANTHER" id="PTHR34990:SF1">
    <property type="entry name" value="UDP-2,3-DIACYLGLUCOSAMINE HYDROLASE"/>
    <property type="match status" value="1"/>
</dbReference>
<dbReference type="EMBL" id="UINC01004675">
    <property type="protein sequence ID" value="SVA16065.1"/>
    <property type="molecule type" value="Genomic_DNA"/>
</dbReference>
<dbReference type="GO" id="GO:0046872">
    <property type="term" value="F:metal ion binding"/>
    <property type="evidence" value="ECO:0007669"/>
    <property type="project" value="UniProtKB-KW"/>
</dbReference>
<evidence type="ECO:0000256" key="3">
    <source>
        <dbReference type="ARBA" id="ARBA00022723"/>
    </source>
</evidence>
<accession>A0A381TIW5</accession>
<keyword evidence="5" id="KW-0472">Membrane</keyword>
<protein>
    <recommendedName>
        <fullName evidence="7">Calcineurin-like phosphoesterase domain-containing protein</fullName>
    </recommendedName>
</protein>
<gene>
    <name evidence="8" type="ORF">METZ01_LOCUS68919</name>
</gene>
<evidence type="ECO:0000259" key="7">
    <source>
        <dbReference type="Pfam" id="PF00149"/>
    </source>
</evidence>
<dbReference type="GO" id="GO:0016020">
    <property type="term" value="C:membrane"/>
    <property type="evidence" value="ECO:0007669"/>
    <property type="project" value="GOC"/>
</dbReference>
<organism evidence="8">
    <name type="scientific">marine metagenome</name>
    <dbReference type="NCBI Taxonomy" id="408172"/>
    <lineage>
        <taxon>unclassified sequences</taxon>
        <taxon>metagenomes</taxon>
        <taxon>ecological metagenomes</taxon>
    </lineage>
</organism>
<dbReference type="SUPFAM" id="SSF56300">
    <property type="entry name" value="Metallo-dependent phosphatases"/>
    <property type="match status" value="1"/>
</dbReference>
<evidence type="ECO:0000256" key="4">
    <source>
        <dbReference type="ARBA" id="ARBA00022801"/>
    </source>
</evidence>
<dbReference type="InterPro" id="IPR029052">
    <property type="entry name" value="Metallo-depent_PP-like"/>
</dbReference>
<proteinExistence type="predicted"/>
<feature type="domain" description="Calcineurin-like phosphoesterase" evidence="7">
    <location>
        <begin position="12"/>
        <end position="210"/>
    </location>
</feature>
<dbReference type="InterPro" id="IPR004843">
    <property type="entry name" value="Calcineurin-like_PHP"/>
</dbReference>
<dbReference type="AlphaFoldDB" id="A0A381TIW5"/>
<evidence type="ECO:0000256" key="6">
    <source>
        <dbReference type="ARBA" id="ARBA00023211"/>
    </source>
</evidence>
<evidence type="ECO:0000313" key="8">
    <source>
        <dbReference type="EMBL" id="SVA16065.1"/>
    </source>
</evidence>
<dbReference type="PANTHER" id="PTHR34990">
    <property type="entry name" value="UDP-2,3-DIACYLGLUCOSAMINE HYDROLASE-RELATED"/>
    <property type="match status" value="1"/>
</dbReference>
<dbReference type="Pfam" id="PF00149">
    <property type="entry name" value="Metallophos"/>
    <property type="match status" value="1"/>
</dbReference>
<keyword evidence="4" id="KW-0378">Hydrolase</keyword>
<keyword evidence="6" id="KW-0464">Manganese</keyword>
<keyword evidence="1" id="KW-1003">Cell membrane</keyword>
<sequence length="259" mass="30427">MPKLNISEPDGKLYIVTDSHLDENIAPASQFVEMLGQLEDPHTVVFLGDLFVIWLAPPKFWTELHRTVMSGFQDLKDRGCNVVFIAGNRDMLLPRKFNEHWQKILPFTHFIYEDWYLNWGQKRFGFIHGDTINYNDHQYLRWKALSRNWAFEAFFRLMPAKLAAWIAESLEAKLADTNKEFKIHFPEKEMKEFADSVLPDVDQYFVGHFHLDKFIEVDGCKSVLRVLPDWLSQRTVLRVSEHGEIEVLRYQDGSLGNLH</sequence>
<evidence type="ECO:0000256" key="5">
    <source>
        <dbReference type="ARBA" id="ARBA00023136"/>
    </source>
</evidence>
<dbReference type="Gene3D" id="3.60.21.10">
    <property type="match status" value="1"/>
</dbReference>
<keyword evidence="2" id="KW-0997">Cell inner membrane</keyword>
<keyword evidence="3" id="KW-0479">Metal-binding</keyword>
<dbReference type="GO" id="GO:0008758">
    <property type="term" value="F:UDP-2,3-diacylglucosamine hydrolase activity"/>
    <property type="evidence" value="ECO:0007669"/>
    <property type="project" value="TreeGrafter"/>
</dbReference>
<evidence type="ECO:0000256" key="1">
    <source>
        <dbReference type="ARBA" id="ARBA00022475"/>
    </source>
</evidence>
<reference evidence="8" key="1">
    <citation type="submission" date="2018-05" db="EMBL/GenBank/DDBJ databases">
        <authorList>
            <person name="Lanie J.A."/>
            <person name="Ng W.-L."/>
            <person name="Kazmierczak K.M."/>
            <person name="Andrzejewski T.M."/>
            <person name="Davidsen T.M."/>
            <person name="Wayne K.J."/>
            <person name="Tettelin H."/>
            <person name="Glass J.I."/>
            <person name="Rusch D."/>
            <person name="Podicherti R."/>
            <person name="Tsui H.-C.T."/>
            <person name="Winkler M.E."/>
        </authorList>
    </citation>
    <scope>NUCLEOTIDE SEQUENCE</scope>
</reference>
<dbReference type="GO" id="GO:0009245">
    <property type="term" value="P:lipid A biosynthetic process"/>
    <property type="evidence" value="ECO:0007669"/>
    <property type="project" value="TreeGrafter"/>
</dbReference>
<evidence type="ECO:0000256" key="2">
    <source>
        <dbReference type="ARBA" id="ARBA00022519"/>
    </source>
</evidence>